<dbReference type="EMBL" id="PYNF01000015">
    <property type="protein sequence ID" value="PSU96557.1"/>
    <property type="molecule type" value="Genomic_DNA"/>
</dbReference>
<dbReference type="Gene3D" id="3.30.310.70">
    <property type="entry name" value="TT1751-like domain"/>
    <property type="match status" value="1"/>
</dbReference>
<dbReference type="InterPro" id="IPR005180">
    <property type="entry name" value="DUF302"/>
</dbReference>
<dbReference type="Proteomes" id="UP000241426">
    <property type="component" value="Unassembled WGS sequence"/>
</dbReference>
<keyword evidence="1" id="KW-0732">Signal</keyword>
<organism evidence="3 4">
    <name type="scientific">Photobacterium kishitanii</name>
    <dbReference type="NCBI Taxonomy" id="318456"/>
    <lineage>
        <taxon>Bacteria</taxon>
        <taxon>Pseudomonadati</taxon>
        <taxon>Pseudomonadota</taxon>
        <taxon>Gammaproteobacteria</taxon>
        <taxon>Vibrionales</taxon>
        <taxon>Vibrionaceae</taxon>
        <taxon>Photobacterium</taxon>
    </lineage>
</organism>
<feature type="chain" id="PRO_5015705270" description="DUF302 domain-containing protein" evidence="1">
    <location>
        <begin position="21"/>
        <end position="150"/>
    </location>
</feature>
<comment type="caution">
    <text evidence="3">The sequence shown here is derived from an EMBL/GenBank/DDBJ whole genome shotgun (WGS) entry which is preliminary data.</text>
</comment>
<feature type="domain" description="DUF302" evidence="2">
    <location>
        <begin position="55"/>
        <end position="117"/>
    </location>
</feature>
<dbReference type="AlphaFoldDB" id="A0A2T3KFB7"/>
<sequence>MKKIIIIGAISLFTSFFANASDGVVKHQSKYSVEETANRFEQLAINKGMTIFTRIDHAQNARNINLELRPTEVIIFGNPKIGTRLMQCSQNSAIDLPQKVLISKDAANKVWLSYNDPHYLINRHHIEGCDYVANKISNVLNKLSQDATSN</sequence>
<accession>A0A2T3KFB7</accession>
<dbReference type="PANTHER" id="PTHR38342">
    <property type="entry name" value="SLR5037 PROTEIN"/>
    <property type="match status" value="1"/>
</dbReference>
<evidence type="ECO:0000313" key="3">
    <source>
        <dbReference type="EMBL" id="PSU96557.1"/>
    </source>
</evidence>
<dbReference type="PANTHER" id="PTHR38342:SF2">
    <property type="entry name" value="INNER MEMBRANE OR EXPORTED"/>
    <property type="match status" value="1"/>
</dbReference>
<name>A0A2T3KFB7_9GAMM</name>
<dbReference type="SUPFAM" id="SSF103247">
    <property type="entry name" value="TT1751-like"/>
    <property type="match status" value="1"/>
</dbReference>
<evidence type="ECO:0000259" key="2">
    <source>
        <dbReference type="Pfam" id="PF03625"/>
    </source>
</evidence>
<gene>
    <name evidence="3" type="ORF">C9J27_16590</name>
</gene>
<protein>
    <recommendedName>
        <fullName evidence="2">DUF302 domain-containing protein</fullName>
    </recommendedName>
</protein>
<dbReference type="RefSeq" id="WP_107226003.1">
    <property type="nucleotide sequence ID" value="NZ_PYNF01000015.1"/>
</dbReference>
<evidence type="ECO:0000313" key="4">
    <source>
        <dbReference type="Proteomes" id="UP000241426"/>
    </source>
</evidence>
<dbReference type="InterPro" id="IPR035923">
    <property type="entry name" value="TT1751-like_sf"/>
</dbReference>
<dbReference type="CDD" id="cd14797">
    <property type="entry name" value="DUF302"/>
    <property type="match status" value="1"/>
</dbReference>
<proteinExistence type="predicted"/>
<evidence type="ECO:0000256" key="1">
    <source>
        <dbReference type="SAM" id="SignalP"/>
    </source>
</evidence>
<dbReference type="Pfam" id="PF03625">
    <property type="entry name" value="DUF302"/>
    <property type="match status" value="1"/>
</dbReference>
<feature type="signal peptide" evidence="1">
    <location>
        <begin position="1"/>
        <end position="20"/>
    </location>
</feature>
<reference evidence="3 4" key="1">
    <citation type="submission" date="2018-01" db="EMBL/GenBank/DDBJ databases">
        <title>Whole genome sequencing of Histamine producing bacteria.</title>
        <authorList>
            <person name="Butler K."/>
        </authorList>
    </citation>
    <scope>NUCLEOTIDE SEQUENCE [LARGE SCALE GENOMIC DNA]</scope>
    <source>
        <strain evidence="3 4">FS-7.2</strain>
    </source>
</reference>